<feature type="active site" description="Proton donor" evidence="4">
    <location>
        <position position="232"/>
    </location>
</feature>
<evidence type="ECO:0000256" key="7">
    <source>
        <dbReference type="SAM" id="SignalP"/>
    </source>
</evidence>
<dbReference type="Pfam" id="PF04616">
    <property type="entry name" value="Glyco_hydro_43"/>
    <property type="match status" value="1"/>
</dbReference>
<name>A0AB34KN44_9PEZI</name>
<evidence type="ECO:0000256" key="5">
    <source>
        <dbReference type="PIRSR" id="PIRSR606710-2"/>
    </source>
</evidence>
<evidence type="ECO:0000256" key="4">
    <source>
        <dbReference type="PIRSR" id="PIRSR606710-1"/>
    </source>
</evidence>
<evidence type="ECO:0000256" key="2">
    <source>
        <dbReference type="ARBA" id="ARBA00022801"/>
    </source>
</evidence>
<proteinExistence type="inferred from homology"/>
<feature type="signal peptide" evidence="7">
    <location>
        <begin position="1"/>
        <end position="19"/>
    </location>
</feature>
<evidence type="ECO:0008006" key="10">
    <source>
        <dbReference type="Google" id="ProtNLM"/>
    </source>
</evidence>
<feature type="site" description="Important for catalytic activity, responsible for pKa modulation of the active site Glu and correct orientation of both the proton donor and substrate" evidence="5">
    <location>
        <position position="161"/>
    </location>
</feature>
<sequence>MHGLLTAVALLGLSILSSAFPLTKRNVIGPVVDTDFPDPSIIRVGSTWYAFGTQSIYDHTNIKVQFATSSDFNTWSLHEGHDALRTLPPWVDASNPKVWAPDVFQLDDGSFMLYFSATTNTAGNGRFHCIGAARSDRIEGPYDSVSDSPMACPTNLGGAIDASAFRDADGQRYLLYKIDGNAIGHGGLCNNEEAPQIPTPIILQPVGEDGYTFTGEATEILNRDERDGPLVEGPSLVRLPGPVYVLHFSSQCYTSEHYSGSYATSDSILGKYEKARFPLLVSGTPRGVWGPGHADVDWDAQHMAFHAYAAKEDVGGRRKMYVANIGWEPSSRLVLLNE</sequence>
<dbReference type="GO" id="GO:0004553">
    <property type="term" value="F:hydrolase activity, hydrolyzing O-glycosyl compounds"/>
    <property type="evidence" value="ECO:0007669"/>
    <property type="project" value="InterPro"/>
</dbReference>
<feature type="chain" id="PRO_5044222787" description="Glycoside hydrolase family 43 protein" evidence="7">
    <location>
        <begin position="20"/>
        <end position="338"/>
    </location>
</feature>
<dbReference type="Proteomes" id="UP000803884">
    <property type="component" value="Unassembled WGS sequence"/>
</dbReference>
<protein>
    <recommendedName>
        <fullName evidence="10">Glycoside hydrolase family 43 protein</fullName>
    </recommendedName>
</protein>
<dbReference type="PANTHER" id="PTHR42812:SF5">
    <property type="entry name" value="ENDO-ARABINASE"/>
    <property type="match status" value="1"/>
</dbReference>
<dbReference type="GeneID" id="96008353"/>
<keyword evidence="9" id="KW-1185">Reference proteome</keyword>
<dbReference type="Gene3D" id="2.115.10.20">
    <property type="entry name" value="Glycosyl hydrolase domain, family 43"/>
    <property type="match status" value="1"/>
</dbReference>
<dbReference type="SUPFAM" id="SSF75005">
    <property type="entry name" value="Arabinanase/levansucrase/invertase"/>
    <property type="match status" value="1"/>
</dbReference>
<evidence type="ECO:0000256" key="3">
    <source>
        <dbReference type="ARBA" id="ARBA00023295"/>
    </source>
</evidence>
<dbReference type="GO" id="GO:0005975">
    <property type="term" value="P:carbohydrate metabolic process"/>
    <property type="evidence" value="ECO:0007669"/>
    <property type="project" value="InterPro"/>
</dbReference>
<dbReference type="InterPro" id="IPR051795">
    <property type="entry name" value="Glycosyl_Hydrlase_43"/>
</dbReference>
<dbReference type="EMBL" id="JAAQHG020000024">
    <property type="protein sequence ID" value="KAL1584703.1"/>
    <property type="molecule type" value="Genomic_DNA"/>
</dbReference>
<evidence type="ECO:0000256" key="1">
    <source>
        <dbReference type="ARBA" id="ARBA00009865"/>
    </source>
</evidence>
<keyword evidence="3 6" id="KW-0326">Glycosidase</keyword>
<feature type="active site" description="Proton acceptor" evidence="4">
    <location>
        <position position="38"/>
    </location>
</feature>
<dbReference type="InterPro" id="IPR006710">
    <property type="entry name" value="Glyco_hydro_43"/>
</dbReference>
<dbReference type="RefSeq" id="XP_069227809.1">
    <property type="nucleotide sequence ID" value="XM_069375515.1"/>
</dbReference>
<evidence type="ECO:0000313" key="8">
    <source>
        <dbReference type="EMBL" id="KAL1584703.1"/>
    </source>
</evidence>
<keyword evidence="7" id="KW-0732">Signal</keyword>
<dbReference type="PANTHER" id="PTHR42812">
    <property type="entry name" value="BETA-XYLOSIDASE"/>
    <property type="match status" value="1"/>
</dbReference>
<accession>A0AB34KN44</accession>
<dbReference type="InterPro" id="IPR023296">
    <property type="entry name" value="Glyco_hydro_beta-prop_sf"/>
</dbReference>
<dbReference type="CDD" id="cd08999">
    <property type="entry name" value="GH43_ABN-like"/>
    <property type="match status" value="1"/>
</dbReference>
<organism evidence="8 9">
    <name type="scientific">Cladosporium halotolerans</name>
    <dbReference type="NCBI Taxonomy" id="1052096"/>
    <lineage>
        <taxon>Eukaryota</taxon>
        <taxon>Fungi</taxon>
        <taxon>Dikarya</taxon>
        <taxon>Ascomycota</taxon>
        <taxon>Pezizomycotina</taxon>
        <taxon>Dothideomycetes</taxon>
        <taxon>Dothideomycetidae</taxon>
        <taxon>Cladosporiales</taxon>
        <taxon>Cladosporiaceae</taxon>
        <taxon>Cladosporium</taxon>
    </lineage>
</organism>
<reference evidence="8 9" key="1">
    <citation type="journal article" date="2020" name="Microbiol. Resour. Announc.">
        <title>Draft Genome Sequence of a Cladosporium Species Isolated from the Mesophotic Ascidian Didemnum maculosum.</title>
        <authorList>
            <person name="Gioti A."/>
            <person name="Siaperas R."/>
            <person name="Nikolaivits E."/>
            <person name="Le Goff G."/>
            <person name="Ouazzani J."/>
            <person name="Kotoulas G."/>
            <person name="Topakas E."/>
        </authorList>
    </citation>
    <scope>NUCLEOTIDE SEQUENCE [LARGE SCALE GENOMIC DNA]</scope>
    <source>
        <strain evidence="8 9">TM138-S3</strain>
    </source>
</reference>
<dbReference type="AlphaFoldDB" id="A0AB34KN44"/>
<comment type="similarity">
    <text evidence="1 6">Belongs to the glycosyl hydrolase 43 family.</text>
</comment>
<keyword evidence="2 6" id="KW-0378">Hydrolase</keyword>
<gene>
    <name evidence="8" type="ORF">WHR41_06910</name>
</gene>
<evidence type="ECO:0000256" key="6">
    <source>
        <dbReference type="RuleBase" id="RU361187"/>
    </source>
</evidence>
<comment type="caution">
    <text evidence="8">The sequence shown here is derived from an EMBL/GenBank/DDBJ whole genome shotgun (WGS) entry which is preliminary data.</text>
</comment>
<evidence type="ECO:0000313" key="9">
    <source>
        <dbReference type="Proteomes" id="UP000803884"/>
    </source>
</evidence>